<evidence type="ECO:0000256" key="11">
    <source>
        <dbReference type="SAM" id="MobiDB-lite"/>
    </source>
</evidence>
<feature type="compositionally biased region" description="Low complexity" evidence="11">
    <location>
        <begin position="68"/>
        <end position="83"/>
    </location>
</feature>
<feature type="binding site" evidence="8">
    <location>
        <position position="334"/>
    </location>
    <ligand>
        <name>Zn(2+)</name>
        <dbReference type="ChEBI" id="CHEBI:29105"/>
        <label>2</label>
    </ligand>
</feature>
<feature type="binding site" evidence="8">
    <location>
        <position position="295"/>
    </location>
    <ligand>
        <name>Zn(2+)</name>
        <dbReference type="ChEBI" id="CHEBI:29105"/>
        <label>1</label>
    </ligand>
</feature>
<feature type="site" description="Histone H3K4me3 binding" evidence="7">
    <location>
        <position position="292"/>
    </location>
</feature>
<evidence type="ECO:0000256" key="2">
    <source>
        <dbReference type="ARBA" id="ARBA00010210"/>
    </source>
</evidence>
<evidence type="ECO:0000256" key="4">
    <source>
        <dbReference type="ARBA" id="ARBA00022771"/>
    </source>
</evidence>
<dbReference type="PANTHER" id="PTHR10333">
    <property type="entry name" value="INHIBITOR OF GROWTH PROTEIN"/>
    <property type="match status" value="1"/>
</dbReference>
<feature type="domain" description="PHD-type" evidence="12">
    <location>
        <begin position="290"/>
        <end position="340"/>
    </location>
</feature>
<accession>A0AAW0CXX9</accession>
<comment type="domain">
    <text evidence="10">The PHD-type zinc finger mediates the binding to H3K4me3.</text>
</comment>
<feature type="binding site" evidence="8">
    <location>
        <position position="321"/>
    </location>
    <ligand>
        <name>Zn(2+)</name>
        <dbReference type="ChEBI" id="CHEBI:29105"/>
        <label>1</label>
    </ligand>
</feature>
<sequence length="351" mass="38275">MNSISAQNLEDAANIATEFIYSLENLPQEVKHLLEEILHKETRAQQLQQQIDSDSARWIKHSLRGNTPSSSVSASPSPSPSSSTKSINHLPARIKQNYAEIEQLSNEKIAISQRIIELISRTSARLDVDLNKVRQLQGDTHPVETYSAKGGLVSAVPTLTASEITRGASHGMSGRDPASSISESLRIALSVPAESRKAVVASESASSVASSTKRRRTATTNISASPSIKLPPTKSRSISPAATAVVTKGSQGRSRLSRQIHPPPEDIEMAEEEEEDAEVEGEEDDDADDKLYCFCQKTSYGDMIACDNEGSCPYEWFHLSCVGLSKPLPETWYCSVCESKMNSTSRKGRKK</sequence>
<feature type="binding site" evidence="8">
    <location>
        <position position="318"/>
    </location>
    <ligand>
        <name>Zn(2+)</name>
        <dbReference type="ChEBI" id="CHEBI:29105"/>
        <label>1</label>
    </ligand>
</feature>
<evidence type="ECO:0000256" key="5">
    <source>
        <dbReference type="ARBA" id="ARBA00022833"/>
    </source>
</evidence>
<evidence type="ECO:0000256" key="9">
    <source>
        <dbReference type="PROSITE-ProRule" id="PRU00146"/>
    </source>
</evidence>
<dbReference type="SMART" id="SM00249">
    <property type="entry name" value="PHD"/>
    <property type="match status" value="1"/>
</dbReference>
<comment type="caution">
    <text evidence="13">The sequence shown here is derived from an EMBL/GenBank/DDBJ whole genome shotgun (WGS) entry which is preliminary data.</text>
</comment>
<dbReference type="SUPFAM" id="SSF57903">
    <property type="entry name" value="FYVE/PHD zinc finger"/>
    <property type="match status" value="1"/>
</dbReference>
<dbReference type="InterPro" id="IPR001965">
    <property type="entry name" value="Znf_PHD"/>
</dbReference>
<feature type="compositionally biased region" description="Low complexity" evidence="11">
    <location>
        <begin position="199"/>
        <end position="211"/>
    </location>
</feature>
<gene>
    <name evidence="13" type="ORF">VNI00_008539</name>
</gene>
<evidence type="ECO:0000313" key="13">
    <source>
        <dbReference type="EMBL" id="KAK7043185.1"/>
    </source>
</evidence>
<feature type="binding site" evidence="8">
    <location>
        <position position="312"/>
    </location>
    <ligand>
        <name>Zn(2+)</name>
        <dbReference type="ChEBI" id="CHEBI:29105"/>
        <label>2</label>
    </ligand>
</feature>
<evidence type="ECO:0000259" key="12">
    <source>
        <dbReference type="PROSITE" id="PS50016"/>
    </source>
</evidence>
<evidence type="ECO:0000256" key="1">
    <source>
        <dbReference type="ARBA" id="ARBA00004123"/>
    </source>
</evidence>
<dbReference type="InterPro" id="IPR028651">
    <property type="entry name" value="ING_fam"/>
</dbReference>
<dbReference type="GO" id="GO:0000785">
    <property type="term" value="C:chromatin"/>
    <property type="evidence" value="ECO:0007669"/>
    <property type="project" value="UniProtKB-ARBA"/>
</dbReference>
<feature type="binding site" evidence="8">
    <location>
        <position position="293"/>
    </location>
    <ligand>
        <name>Zn(2+)</name>
        <dbReference type="ChEBI" id="CHEBI:29105"/>
        <label>1</label>
    </ligand>
</feature>
<dbReference type="AlphaFoldDB" id="A0AAW0CXX9"/>
<organism evidence="13 14">
    <name type="scientific">Paramarasmius palmivorus</name>
    <dbReference type="NCBI Taxonomy" id="297713"/>
    <lineage>
        <taxon>Eukaryota</taxon>
        <taxon>Fungi</taxon>
        <taxon>Dikarya</taxon>
        <taxon>Basidiomycota</taxon>
        <taxon>Agaricomycotina</taxon>
        <taxon>Agaricomycetes</taxon>
        <taxon>Agaricomycetidae</taxon>
        <taxon>Agaricales</taxon>
        <taxon>Marasmiineae</taxon>
        <taxon>Marasmiaceae</taxon>
        <taxon>Paramarasmius</taxon>
    </lineage>
</organism>
<feature type="site" description="Histone H3K4me3 binding" evidence="7">
    <location>
        <position position="303"/>
    </location>
</feature>
<dbReference type="CDD" id="cd16858">
    <property type="entry name" value="ING_ING3_Yng2p"/>
    <property type="match status" value="1"/>
</dbReference>
<dbReference type="SMART" id="SM01408">
    <property type="entry name" value="ING"/>
    <property type="match status" value="1"/>
</dbReference>
<keyword evidence="5 8" id="KW-0862">Zinc</keyword>
<feature type="binding site" evidence="8">
    <location>
        <position position="337"/>
    </location>
    <ligand>
        <name>Zn(2+)</name>
        <dbReference type="ChEBI" id="CHEBI:29105"/>
        <label>2</label>
    </ligand>
</feature>
<evidence type="ECO:0000256" key="7">
    <source>
        <dbReference type="PIRSR" id="PIRSR628651-50"/>
    </source>
</evidence>
<comment type="similarity">
    <text evidence="2 10">Belongs to the ING family.</text>
</comment>
<dbReference type="Gene3D" id="3.30.40.10">
    <property type="entry name" value="Zinc/RING finger domain, C3HC4 (zinc finger)"/>
    <property type="match status" value="1"/>
</dbReference>
<dbReference type="CDD" id="cd15505">
    <property type="entry name" value="PHD_ING"/>
    <property type="match status" value="1"/>
</dbReference>
<keyword evidence="6 10" id="KW-0539">Nucleus</keyword>
<dbReference type="Pfam" id="PF12998">
    <property type="entry name" value="ING"/>
    <property type="match status" value="1"/>
</dbReference>
<evidence type="ECO:0000256" key="8">
    <source>
        <dbReference type="PIRSR" id="PIRSR628651-51"/>
    </source>
</evidence>
<dbReference type="GO" id="GO:0005634">
    <property type="term" value="C:nucleus"/>
    <property type="evidence" value="ECO:0007669"/>
    <property type="project" value="UniProtKB-SubCell"/>
</dbReference>
<dbReference type="Gene3D" id="6.10.140.1740">
    <property type="match status" value="1"/>
</dbReference>
<keyword evidence="3 8" id="KW-0479">Metal-binding</keyword>
<comment type="subunit">
    <text evidence="10">Component of an histone acetyltransferase complex. Interacts with H3K4me3 and to a lesser extent with H3K4me2.</text>
</comment>
<feature type="binding site" evidence="8">
    <location>
        <position position="306"/>
    </location>
    <ligand>
        <name>Zn(2+)</name>
        <dbReference type="ChEBI" id="CHEBI:29105"/>
        <label>2</label>
    </ligand>
</feature>
<dbReference type="Proteomes" id="UP001383192">
    <property type="component" value="Unassembled WGS sequence"/>
</dbReference>
<keyword evidence="4 9" id="KW-0863">Zinc-finger</keyword>
<evidence type="ECO:0000256" key="3">
    <source>
        <dbReference type="ARBA" id="ARBA00022723"/>
    </source>
</evidence>
<feature type="site" description="Histone H3K4me3 binding" evidence="7">
    <location>
        <position position="316"/>
    </location>
</feature>
<protein>
    <recommendedName>
        <fullName evidence="10">Chromatin modification-related protein</fullName>
    </recommendedName>
</protein>
<reference evidence="13 14" key="1">
    <citation type="submission" date="2024-01" db="EMBL/GenBank/DDBJ databases">
        <title>A draft genome for a cacao thread blight-causing isolate of Paramarasmius palmivorus.</title>
        <authorList>
            <person name="Baruah I.K."/>
            <person name="Bukari Y."/>
            <person name="Amoako-Attah I."/>
            <person name="Meinhardt L.W."/>
            <person name="Bailey B.A."/>
            <person name="Cohen S.P."/>
        </authorList>
    </citation>
    <scope>NUCLEOTIDE SEQUENCE [LARGE SCALE GENOMIC DNA]</scope>
    <source>
        <strain evidence="13 14">GH-12</strain>
    </source>
</reference>
<evidence type="ECO:0000313" key="14">
    <source>
        <dbReference type="Proteomes" id="UP001383192"/>
    </source>
</evidence>
<proteinExistence type="inferred from homology"/>
<comment type="function">
    <text evidence="10">Component of an histone acetyltransferase complex.</text>
</comment>
<dbReference type="PROSITE" id="PS50016">
    <property type="entry name" value="ZF_PHD_2"/>
    <property type="match status" value="1"/>
</dbReference>
<feature type="compositionally biased region" description="Acidic residues" evidence="11">
    <location>
        <begin position="265"/>
        <end position="285"/>
    </location>
</feature>
<comment type="subcellular location">
    <subcellularLocation>
        <location evidence="1 10">Nucleus</location>
    </subcellularLocation>
</comment>
<evidence type="ECO:0000256" key="6">
    <source>
        <dbReference type="ARBA" id="ARBA00023242"/>
    </source>
</evidence>
<feature type="region of interest" description="Disordered" evidence="11">
    <location>
        <begin position="62"/>
        <end position="87"/>
    </location>
</feature>
<keyword evidence="14" id="KW-1185">Reference proteome</keyword>
<evidence type="ECO:0000256" key="10">
    <source>
        <dbReference type="RuleBase" id="RU361213"/>
    </source>
</evidence>
<keyword evidence="10" id="KW-0156">Chromatin regulator</keyword>
<dbReference type="InterPro" id="IPR013083">
    <property type="entry name" value="Znf_RING/FYVE/PHD"/>
</dbReference>
<dbReference type="InterPro" id="IPR024610">
    <property type="entry name" value="ING_N_histone-binding"/>
</dbReference>
<dbReference type="InterPro" id="IPR019787">
    <property type="entry name" value="Znf_PHD-finger"/>
</dbReference>
<name>A0AAW0CXX9_9AGAR</name>
<dbReference type="GO" id="GO:0006325">
    <property type="term" value="P:chromatin organization"/>
    <property type="evidence" value="ECO:0007669"/>
    <property type="project" value="UniProtKB-KW"/>
</dbReference>
<feature type="site" description="Histone H3K4me3 binding" evidence="7">
    <location>
        <position position="307"/>
    </location>
</feature>
<dbReference type="EMBL" id="JAYKXP010000029">
    <property type="protein sequence ID" value="KAK7043185.1"/>
    <property type="molecule type" value="Genomic_DNA"/>
</dbReference>
<dbReference type="GO" id="GO:0008270">
    <property type="term" value="F:zinc ion binding"/>
    <property type="evidence" value="ECO:0007669"/>
    <property type="project" value="UniProtKB-KW"/>
</dbReference>
<dbReference type="InterPro" id="IPR011011">
    <property type="entry name" value="Znf_FYVE_PHD"/>
</dbReference>
<feature type="region of interest" description="Disordered" evidence="11">
    <location>
        <begin position="199"/>
        <end position="285"/>
    </location>
</feature>